<feature type="transmembrane region" description="Helical" evidence="1">
    <location>
        <begin position="37"/>
        <end position="55"/>
    </location>
</feature>
<keyword evidence="1" id="KW-0812">Transmembrane</keyword>
<keyword evidence="3" id="KW-1185">Reference proteome</keyword>
<accession>A0AAV0YQ84</accession>
<feature type="transmembrane region" description="Helical" evidence="1">
    <location>
        <begin position="67"/>
        <end position="90"/>
    </location>
</feature>
<evidence type="ECO:0000313" key="2">
    <source>
        <dbReference type="EMBL" id="CAI8586839.1"/>
    </source>
</evidence>
<organism evidence="2 3">
    <name type="scientific">Vicia faba</name>
    <name type="common">Broad bean</name>
    <name type="synonym">Faba vulgaris</name>
    <dbReference type="NCBI Taxonomy" id="3906"/>
    <lineage>
        <taxon>Eukaryota</taxon>
        <taxon>Viridiplantae</taxon>
        <taxon>Streptophyta</taxon>
        <taxon>Embryophyta</taxon>
        <taxon>Tracheophyta</taxon>
        <taxon>Spermatophyta</taxon>
        <taxon>Magnoliopsida</taxon>
        <taxon>eudicotyledons</taxon>
        <taxon>Gunneridae</taxon>
        <taxon>Pentapetalae</taxon>
        <taxon>rosids</taxon>
        <taxon>fabids</taxon>
        <taxon>Fabales</taxon>
        <taxon>Fabaceae</taxon>
        <taxon>Papilionoideae</taxon>
        <taxon>50 kb inversion clade</taxon>
        <taxon>NPAAA clade</taxon>
        <taxon>Hologalegina</taxon>
        <taxon>IRL clade</taxon>
        <taxon>Fabeae</taxon>
        <taxon>Vicia</taxon>
    </lineage>
</organism>
<reference evidence="2 3" key="1">
    <citation type="submission" date="2023-01" db="EMBL/GenBank/DDBJ databases">
        <authorList>
            <person name="Kreplak J."/>
        </authorList>
    </citation>
    <scope>NUCLEOTIDE SEQUENCE [LARGE SCALE GENOMIC DNA]</scope>
</reference>
<proteinExistence type="predicted"/>
<name>A0AAV0YQ84_VICFA</name>
<keyword evidence="1" id="KW-0472">Membrane</keyword>
<dbReference type="Proteomes" id="UP001157006">
    <property type="component" value="Chromosome 1L"/>
</dbReference>
<gene>
    <name evidence="2" type="ORF">VFH_I272520</name>
</gene>
<evidence type="ECO:0000256" key="1">
    <source>
        <dbReference type="SAM" id="Phobius"/>
    </source>
</evidence>
<dbReference type="EMBL" id="OX451736">
    <property type="protein sequence ID" value="CAI8586839.1"/>
    <property type="molecule type" value="Genomic_DNA"/>
</dbReference>
<evidence type="ECO:0000313" key="3">
    <source>
        <dbReference type="Proteomes" id="UP001157006"/>
    </source>
</evidence>
<sequence length="165" mass="18681">MTNLFTITTPVGSIDSVPCSTYAMIGKIQKGCEAPSVIFIVIVGVSMLGLIRVVWMKEWLTLDVLVLVSLSRISTLVDILLQLWVFNLSFSFDLRHHKIQICLYPISTRLHTQHGYWYWENSKRKDTSITKSTCRALLIIAETGIITVVLGRERRAGLPILFCLI</sequence>
<keyword evidence="1" id="KW-1133">Transmembrane helix</keyword>
<dbReference type="AlphaFoldDB" id="A0AAV0YQ84"/>
<protein>
    <submittedName>
        <fullName evidence="2">Uncharacterized protein</fullName>
    </submittedName>
</protein>